<reference evidence="2 3" key="1">
    <citation type="journal article" date="2022" name="Nat. Microbiol.">
        <title>The microbiome of a bacterivorous marine choanoflagellate contains a resource-demanding obligate bacterial associate.</title>
        <authorList>
            <person name="Needham D.M."/>
            <person name="Poirier C."/>
            <person name="Bachy C."/>
            <person name="George E.E."/>
            <person name="Wilken S."/>
            <person name="Yung C.C.M."/>
            <person name="Limardo A.J."/>
            <person name="Morando M."/>
            <person name="Sudek L."/>
            <person name="Malmstrom R.R."/>
            <person name="Keeling P.J."/>
            <person name="Santoro A.E."/>
            <person name="Worden A.Z."/>
        </authorList>
    </citation>
    <scope>NUCLEOTIDE SEQUENCE [LARGE SCALE GENOMIC DNA]</scope>
    <source>
        <strain evidence="2 3">Comchoano-2</strain>
    </source>
</reference>
<dbReference type="SUPFAM" id="SSF54593">
    <property type="entry name" value="Glyoxalase/Bleomycin resistance protein/Dihydroxybiphenyl dioxygenase"/>
    <property type="match status" value="1"/>
</dbReference>
<keyword evidence="3" id="KW-1185">Reference proteome</keyword>
<evidence type="ECO:0000259" key="1">
    <source>
        <dbReference type="Pfam" id="PF00903"/>
    </source>
</evidence>
<dbReference type="Pfam" id="PF00903">
    <property type="entry name" value="Glyoxalase"/>
    <property type="match status" value="1"/>
</dbReference>
<dbReference type="CDD" id="cd06587">
    <property type="entry name" value="VOC"/>
    <property type="match status" value="1"/>
</dbReference>
<name>A0ABT1L3C5_9GAMM</name>
<comment type="caution">
    <text evidence="2">The sequence shown here is derived from an EMBL/GenBank/DDBJ whole genome shotgun (WGS) entry which is preliminary data.</text>
</comment>
<evidence type="ECO:0000313" key="3">
    <source>
        <dbReference type="Proteomes" id="UP001320768"/>
    </source>
</evidence>
<dbReference type="InterPro" id="IPR004360">
    <property type="entry name" value="Glyas_Fos-R_dOase_dom"/>
</dbReference>
<feature type="domain" description="Glyoxalase/fosfomycin resistance/dioxygenase" evidence="1">
    <location>
        <begin position="6"/>
        <end position="106"/>
    </location>
</feature>
<accession>A0ABT1L3C5</accession>
<dbReference type="RefSeq" id="WP_258568846.1">
    <property type="nucleotide sequence ID" value="NZ_JAKUDN010000001.1"/>
</dbReference>
<protein>
    <submittedName>
        <fullName evidence="2">VOC family protein</fullName>
    </submittedName>
</protein>
<organism evidence="2 3">
    <name type="scientific">Candidatus Synchoanobacter obligatus</name>
    <dbReference type="NCBI Taxonomy" id="2919597"/>
    <lineage>
        <taxon>Bacteria</taxon>
        <taxon>Pseudomonadati</taxon>
        <taxon>Pseudomonadota</taxon>
        <taxon>Gammaproteobacteria</taxon>
        <taxon>Candidatus Comchoanobacterales</taxon>
        <taxon>Candidatus Comchoanobacteraceae</taxon>
        <taxon>Candidatus Synchoanobacter</taxon>
    </lineage>
</organism>
<dbReference type="EMBL" id="JAKUDN010000001">
    <property type="protein sequence ID" value="MCP8351731.1"/>
    <property type="molecule type" value="Genomic_DNA"/>
</dbReference>
<evidence type="ECO:0000313" key="2">
    <source>
        <dbReference type="EMBL" id="MCP8351731.1"/>
    </source>
</evidence>
<dbReference type="InterPro" id="IPR029068">
    <property type="entry name" value="Glyas_Bleomycin-R_OHBP_Dase"/>
</dbReference>
<dbReference type="Gene3D" id="3.10.180.10">
    <property type="entry name" value="2,3-Dihydroxybiphenyl 1,2-Dioxygenase, domain 1"/>
    <property type="match status" value="1"/>
</dbReference>
<sequence length="122" mass="14102">MHDTFIRLQVSNLAKMSAYYQSTLLAEVVDESEIALLLQVGEDHIELVSTAGGRNQQVAIQYSERKDFDAICQHLFINTEIKPTLRQTNNAHMMSFYDAENNYIELSYYQFILPNIAHIEEE</sequence>
<dbReference type="Proteomes" id="UP001320768">
    <property type="component" value="Unassembled WGS sequence"/>
</dbReference>
<gene>
    <name evidence="2" type="ORF">MKS91_00265</name>
</gene>
<proteinExistence type="predicted"/>